<dbReference type="AlphaFoldDB" id="A0A7V3ZTE0"/>
<feature type="domain" description="CheC-like protein" evidence="3">
    <location>
        <begin position="106"/>
        <end position="141"/>
    </location>
</feature>
<dbReference type="InterPro" id="IPR050992">
    <property type="entry name" value="CheZ_family_phosphatases"/>
</dbReference>
<accession>A0A7V3ZTE0</accession>
<dbReference type="GO" id="GO:0016787">
    <property type="term" value="F:hydrolase activity"/>
    <property type="evidence" value="ECO:0007669"/>
    <property type="project" value="UniProtKB-KW"/>
</dbReference>
<organism evidence="4">
    <name type="scientific">candidate division WOR-3 bacterium</name>
    <dbReference type="NCBI Taxonomy" id="2052148"/>
    <lineage>
        <taxon>Bacteria</taxon>
        <taxon>Bacteria division WOR-3</taxon>
    </lineage>
</organism>
<feature type="domain" description="CheC-like protein" evidence="3">
    <location>
        <begin position="14"/>
        <end position="46"/>
    </location>
</feature>
<dbReference type="PANTHER" id="PTHR43693:SF1">
    <property type="entry name" value="PROTEIN PHOSPHATASE CHEZ"/>
    <property type="match status" value="1"/>
</dbReference>
<dbReference type="InterPro" id="IPR028976">
    <property type="entry name" value="CheC-like_sf"/>
</dbReference>
<name>A0A7V3ZTE0_UNCW3</name>
<sequence>MKLKDLSPFYIDGIKEVANIGAGHAATSLSQLIKRKIFMHPPDVFIGKSEEVFNQIMDKNYLAIGVLQYFLGDLTGLTLLLMENEEAKKFLSLMMEEDIREIGENEESALKEITNIVTGSYMTSLSEFLNLLALPSVPFLKIDMTKAIVTSALLSIEYYEEFAICIKSTFFVENGPKITFNFFFLPDESGIIVLTNRLQEMIE</sequence>
<keyword evidence="2" id="KW-0378">Hydrolase</keyword>
<reference evidence="4" key="1">
    <citation type="journal article" date="2020" name="mSystems">
        <title>Genome- and Community-Level Interaction Insights into Carbon Utilization and Element Cycling Functions of Hydrothermarchaeota in Hydrothermal Sediment.</title>
        <authorList>
            <person name="Zhou Z."/>
            <person name="Liu Y."/>
            <person name="Xu W."/>
            <person name="Pan J."/>
            <person name="Luo Z.H."/>
            <person name="Li M."/>
        </authorList>
    </citation>
    <scope>NUCLEOTIDE SEQUENCE [LARGE SCALE GENOMIC DNA]</scope>
    <source>
        <strain evidence="4">SpSt-695</strain>
    </source>
</reference>
<comment type="caution">
    <text evidence="4">The sequence shown here is derived from an EMBL/GenBank/DDBJ whole genome shotgun (WGS) entry which is preliminary data.</text>
</comment>
<dbReference type="InterPro" id="IPR007597">
    <property type="entry name" value="CheC"/>
</dbReference>
<proteinExistence type="predicted"/>
<dbReference type="Pfam" id="PF04509">
    <property type="entry name" value="CheC"/>
    <property type="match status" value="2"/>
</dbReference>
<dbReference type="Gene3D" id="3.40.1550.10">
    <property type="entry name" value="CheC-like"/>
    <property type="match status" value="1"/>
</dbReference>
<gene>
    <name evidence="4" type="ORF">ENU72_03320</name>
</gene>
<dbReference type="SUPFAM" id="SSF103039">
    <property type="entry name" value="CheC-like"/>
    <property type="match status" value="1"/>
</dbReference>
<evidence type="ECO:0000259" key="3">
    <source>
        <dbReference type="Pfam" id="PF04509"/>
    </source>
</evidence>
<dbReference type="PANTHER" id="PTHR43693">
    <property type="entry name" value="PROTEIN PHOSPHATASE CHEZ"/>
    <property type="match status" value="1"/>
</dbReference>
<evidence type="ECO:0000256" key="2">
    <source>
        <dbReference type="ARBA" id="ARBA00022801"/>
    </source>
</evidence>
<keyword evidence="1" id="KW-0145">Chemotaxis</keyword>
<dbReference type="CDD" id="cd17909">
    <property type="entry name" value="CheC_ClassI"/>
    <property type="match status" value="1"/>
</dbReference>
<evidence type="ECO:0000313" key="4">
    <source>
        <dbReference type="EMBL" id="HGK54036.1"/>
    </source>
</evidence>
<protein>
    <recommendedName>
        <fullName evidence="3">CheC-like protein domain-containing protein</fullName>
    </recommendedName>
</protein>
<evidence type="ECO:0000256" key="1">
    <source>
        <dbReference type="ARBA" id="ARBA00022500"/>
    </source>
</evidence>
<dbReference type="GO" id="GO:0006935">
    <property type="term" value="P:chemotaxis"/>
    <property type="evidence" value="ECO:0007669"/>
    <property type="project" value="UniProtKB-KW"/>
</dbReference>
<dbReference type="EMBL" id="DTDP01000152">
    <property type="protein sequence ID" value="HGK54036.1"/>
    <property type="molecule type" value="Genomic_DNA"/>
</dbReference>